<reference evidence="2" key="1">
    <citation type="submission" date="2020-02" db="EMBL/GenBank/DDBJ databases">
        <authorList>
            <person name="Lichtner F.J."/>
        </authorList>
    </citation>
    <scope>NUCLEOTIDE SEQUENCE</scope>
    <source>
        <strain evidence="2">G10</strain>
    </source>
</reference>
<sequence length="241" mass="27038">MEDMSQLPHPGGSPVGQETVLPPPIEGEEIAAPGSWAVHIRNLPFGIARNDNRLKGPYLGRLQVVPRESRREPYLRAGRQWTALRFQEQINISLAHAEAALMQVVGRDNRCHYRQSFQTTRYQHALTTTETHHASIVRANSQNSQTPTPQTDTNATGQSSGQRAVLLQLGNIAQILDSSRGFRAQLEELLDQTHSVQTPSIADLLLQRTVDNIYNTHCEPDQHLRQSYDMVMDILNPPARD</sequence>
<dbReference type="AlphaFoldDB" id="A0A9P5L2L5"/>
<proteinExistence type="predicted"/>
<dbReference type="Proteomes" id="UP000701341">
    <property type="component" value="Unassembled WGS sequence"/>
</dbReference>
<evidence type="ECO:0000313" key="3">
    <source>
        <dbReference type="Proteomes" id="UP000701341"/>
    </source>
</evidence>
<feature type="region of interest" description="Disordered" evidence="1">
    <location>
        <begin position="1"/>
        <end position="22"/>
    </location>
</feature>
<evidence type="ECO:0000256" key="1">
    <source>
        <dbReference type="SAM" id="MobiDB-lite"/>
    </source>
</evidence>
<organism evidence="2 3">
    <name type="scientific">Penicillium crustosum</name>
    <name type="common">Blue mold fungus</name>
    <dbReference type="NCBI Taxonomy" id="36656"/>
    <lineage>
        <taxon>Eukaryota</taxon>
        <taxon>Fungi</taxon>
        <taxon>Dikarya</taxon>
        <taxon>Ascomycota</taxon>
        <taxon>Pezizomycotina</taxon>
        <taxon>Eurotiomycetes</taxon>
        <taxon>Eurotiomycetidae</taxon>
        <taxon>Eurotiales</taxon>
        <taxon>Aspergillaceae</taxon>
        <taxon>Penicillium</taxon>
    </lineage>
</organism>
<keyword evidence="3" id="KW-1185">Reference proteome</keyword>
<evidence type="ECO:0000313" key="2">
    <source>
        <dbReference type="EMBL" id="KAF7521600.1"/>
    </source>
</evidence>
<dbReference type="OrthoDB" id="4336168at2759"/>
<feature type="region of interest" description="Disordered" evidence="1">
    <location>
        <begin position="139"/>
        <end position="159"/>
    </location>
</feature>
<name>A0A9P5L2L5_PENCR</name>
<gene>
    <name evidence="2" type="ORF">PCG10_008215</name>
</gene>
<accession>A0A9P5L2L5</accession>
<comment type="caution">
    <text evidence="2">The sequence shown here is derived from an EMBL/GenBank/DDBJ whole genome shotgun (WGS) entry which is preliminary data.</text>
</comment>
<dbReference type="EMBL" id="JAAOZQ010000061">
    <property type="protein sequence ID" value="KAF7521600.1"/>
    <property type="molecule type" value="Genomic_DNA"/>
</dbReference>
<protein>
    <submittedName>
        <fullName evidence="2">Uncharacterized protein</fullName>
    </submittedName>
</protein>